<dbReference type="EMBL" id="BAABIL010000061">
    <property type="protein sequence ID" value="GAA4965509.1"/>
    <property type="molecule type" value="Genomic_DNA"/>
</dbReference>
<keyword evidence="7" id="KW-1185">Reference proteome</keyword>
<feature type="region of interest" description="Disordered" evidence="4">
    <location>
        <begin position="274"/>
        <end position="304"/>
    </location>
</feature>
<dbReference type="PANTHER" id="PTHR43464:SF19">
    <property type="entry name" value="UBIQUINONE BIOSYNTHESIS O-METHYLTRANSFERASE, MITOCHONDRIAL"/>
    <property type="match status" value="1"/>
</dbReference>
<dbReference type="Proteomes" id="UP001501195">
    <property type="component" value="Unassembled WGS sequence"/>
</dbReference>
<protein>
    <recommendedName>
        <fullName evidence="5">Methyltransferase domain-containing protein</fullName>
    </recommendedName>
</protein>
<dbReference type="PANTHER" id="PTHR43464">
    <property type="entry name" value="METHYLTRANSFERASE"/>
    <property type="match status" value="1"/>
</dbReference>
<reference evidence="7" key="1">
    <citation type="journal article" date="2019" name="Int. J. Syst. Evol. Microbiol.">
        <title>The Global Catalogue of Microorganisms (GCM) 10K type strain sequencing project: providing services to taxonomists for standard genome sequencing and annotation.</title>
        <authorList>
            <consortium name="The Broad Institute Genomics Platform"/>
            <consortium name="The Broad Institute Genome Sequencing Center for Infectious Disease"/>
            <person name="Wu L."/>
            <person name="Ma J."/>
        </authorList>
    </citation>
    <scope>NUCLEOTIDE SEQUENCE [LARGE SCALE GENOMIC DNA]</scope>
    <source>
        <strain evidence="7">JCM 18126</strain>
    </source>
</reference>
<dbReference type="CDD" id="cd02440">
    <property type="entry name" value="AdoMet_MTases"/>
    <property type="match status" value="1"/>
</dbReference>
<keyword evidence="2" id="KW-0808">Transferase</keyword>
<organism evidence="6 7">
    <name type="scientific">Kineococcus glutinatus</name>
    <dbReference type="NCBI Taxonomy" id="1070872"/>
    <lineage>
        <taxon>Bacteria</taxon>
        <taxon>Bacillati</taxon>
        <taxon>Actinomycetota</taxon>
        <taxon>Actinomycetes</taxon>
        <taxon>Kineosporiales</taxon>
        <taxon>Kineosporiaceae</taxon>
        <taxon>Kineococcus</taxon>
    </lineage>
</organism>
<proteinExistence type="predicted"/>
<evidence type="ECO:0000256" key="1">
    <source>
        <dbReference type="ARBA" id="ARBA00022603"/>
    </source>
</evidence>
<evidence type="ECO:0000256" key="2">
    <source>
        <dbReference type="ARBA" id="ARBA00022679"/>
    </source>
</evidence>
<accession>A0ABP9HAG2</accession>
<keyword evidence="3" id="KW-0949">S-adenosyl-L-methionine</keyword>
<dbReference type="InterPro" id="IPR029063">
    <property type="entry name" value="SAM-dependent_MTases_sf"/>
</dbReference>
<feature type="domain" description="Methyltransferase" evidence="5">
    <location>
        <begin position="69"/>
        <end position="175"/>
    </location>
</feature>
<evidence type="ECO:0000313" key="6">
    <source>
        <dbReference type="EMBL" id="GAA4965509.1"/>
    </source>
</evidence>
<keyword evidence="1" id="KW-0489">Methyltransferase</keyword>
<name>A0ABP9HAG2_9ACTN</name>
<dbReference type="Pfam" id="PF13847">
    <property type="entry name" value="Methyltransf_31"/>
    <property type="match status" value="1"/>
</dbReference>
<comment type="caution">
    <text evidence="6">The sequence shown here is derived from an EMBL/GenBank/DDBJ whole genome shotgun (WGS) entry which is preliminary data.</text>
</comment>
<sequence>MSRSEEWYRSVRGELRRIVEEDGPWTAHRFDLGGGLETMSEAPGSTDWFVHMTRSYLRCAVLALGRPASRLRVLDIGCLEGGMSIELARAGCEVVGLDVREQHIRKARFVAEVLGVPNVSFVVGDMLKLAEHDLGTFDVVLCAGTLYHVDAPDQLAFLVSLNERCRGIALFDLHVSTAAEEAYEARDGLTVLGHSYLEHTTSDPAERRRSGWASLHNTHSFWPTERSLANLLLEAGFALVSRPLAPVVEYPWQERAYWFAHSASHAVRLGIPATPGSPLADPDRRPLRSPHTRSLVGTPAANPATVPLAAADGVPVASPL</sequence>
<dbReference type="InterPro" id="IPR025714">
    <property type="entry name" value="Methyltranfer_dom"/>
</dbReference>
<evidence type="ECO:0000259" key="5">
    <source>
        <dbReference type="Pfam" id="PF13847"/>
    </source>
</evidence>
<evidence type="ECO:0000313" key="7">
    <source>
        <dbReference type="Proteomes" id="UP001501195"/>
    </source>
</evidence>
<gene>
    <name evidence="6" type="ORF">GCM10023225_05760</name>
</gene>
<dbReference type="Gene3D" id="3.40.50.150">
    <property type="entry name" value="Vaccinia Virus protein VP39"/>
    <property type="match status" value="1"/>
</dbReference>
<evidence type="ECO:0000256" key="3">
    <source>
        <dbReference type="ARBA" id="ARBA00022691"/>
    </source>
</evidence>
<dbReference type="SUPFAM" id="SSF53335">
    <property type="entry name" value="S-adenosyl-L-methionine-dependent methyltransferases"/>
    <property type="match status" value="1"/>
</dbReference>
<dbReference type="RefSeq" id="WP_345710823.1">
    <property type="nucleotide sequence ID" value="NZ_BAABIL010000061.1"/>
</dbReference>
<evidence type="ECO:0000256" key="4">
    <source>
        <dbReference type="SAM" id="MobiDB-lite"/>
    </source>
</evidence>